<dbReference type="InterPro" id="IPR036322">
    <property type="entry name" value="WD40_repeat_dom_sf"/>
</dbReference>
<evidence type="ECO:0000313" key="5">
    <source>
        <dbReference type="Ensembl" id="ENSSMRP00000026978.1"/>
    </source>
</evidence>
<dbReference type="InterPro" id="IPR050995">
    <property type="entry name" value="WD-F-box_domain-protein"/>
</dbReference>
<dbReference type="GO" id="GO:1990716">
    <property type="term" value="C:axonemal central apparatus"/>
    <property type="evidence" value="ECO:0007669"/>
    <property type="project" value="TreeGrafter"/>
</dbReference>
<dbReference type="GO" id="GO:0035082">
    <property type="term" value="P:axoneme assembly"/>
    <property type="evidence" value="ECO:0007669"/>
    <property type="project" value="TreeGrafter"/>
</dbReference>
<keyword evidence="1 3" id="KW-0853">WD repeat</keyword>
<dbReference type="PANTHER" id="PTHR14604:SF3">
    <property type="entry name" value="SPERM-ASSOCIATED ANTIGEN 16 PROTEIN"/>
    <property type="match status" value="1"/>
</dbReference>
<feature type="repeat" description="WD" evidence="3">
    <location>
        <begin position="43"/>
        <end position="77"/>
    </location>
</feature>
<proteinExistence type="predicted"/>
<dbReference type="Proteomes" id="UP000694421">
    <property type="component" value="Unplaced"/>
</dbReference>
<dbReference type="GeneTree" id="ENSGT00940000155053"/>
<evidence type="ECO:0000256" key="2">
    <source>
        <dbReference type="ARBA" id="ARBA00022737"/>
    </source>
</evidence>
<dbReference type="PROSITE" id="PS50294">
    <property type="entry name" value="WD_REPEATS_REGION"/>
    <property type="match status" value="1"/>
</dbReference>
<dbReference type="SMART" id="SM00320">
    <property type="entry name" value="WD40"/>
    <property type="match status" value="2"/>
</dbReference>
<evidence type="ECO:0000256" key="1">
    <source>
        <dbReference type="ARBA" id="ARBA00022574"/>
    </source>
</evidence>
<evidence type="ECO:0000256" key="3">
    <source>
        <dbReference type="PROSITE-ProRule" id="PRU00221"/>
    </source>
</evidence>
<dbReference type="PROSITE" id="PS50082">
    <property type="entry name" value="WD_REPEATS_2"/>
    <property type="match status" value="2"/>
</dbReference>
<evidence type="ECO:0000256" key="4">
    <source>
        <dbReference type="SAM" id="SignalP"/>
    </source>
</evidence>
<dbReference type="InterPro" id="IPR019775">
    <property type="entry name" value="WD40_repeat_CS"/>
</dbReference>
<name>A0A8D0E5H5_SALMN</name>
<reference evidence="5" key="2">
    <citation type="submission" date="2025-09" db="UniProtKB">
        <authorList>
            <consortium name="Ensembl"/>
        </authorList>
    </citation>
    <scope>IDENTIFICATION</scope>
</reference>
<feature type="signal peptide" evidence="4">
    <location>
        <begin position="1"/>
        <end position="23"/>
    </location>
</feature>
<sequence length="100" mass="11022">MLCLTMPTIVMLSLIGGTKLVTSSGDATVRIWDFSKGGCILTLEGHSCAVWDCSWHSCGDFVASASMDKTSKVWDLNRYGHCFAVYCSQYSACRFDVMVF</sequence>
<keyword evidence="2" id="KW-0677">Repeat</keyword>
<dbReference type="InterPro" id="IPR001680">
    <property type="entry name" value="WD40_rpt"/>
</dbReference>
<accession>A0A8D0E5H5</accession>
<reference evidence="5" key="1">
    <citation type="submission" date="2025-08" db="UniProtKB">
        <authorList>
            <consortium name="Ensembl"/>
        </authorList>
    </citation>
    <scope>IDENTIFICATION</scope>
</reference>
<dbReference type="InterPro" id="IPR015943">
    <property type="entry name" value="WD40/YVTN_repeat-like_dom_sf"/>
</dbReference>
<dbReference type="Gene3D" id="2.130.10.10">
    <property type="entry name" value="YVTN repeat-like/Quinoprotein amine dehydrogenase"/>
    <property type="match status" value="1"/>
</dbReference>
<keyword evidence="4" id="KW-0732">Signal</keyword>
<dbReference type="AlphaFoldDB" id="A0A8D0E5H5"/>
<protein>
    <recommendedName>
        <fullName evidence="7">SPG16 protein</fullName>
    </recommendedName>
</protein>
<dbReference type="PANTHER" id="PTHR14604">
    <property type="entry name" value="WD40 REPEAT PF20"/>
    <property type="match status" value="1"/>
</dbReference>
<dbReference type="SUPFAM" id="SSF50978">
    <property type="entry name" value="WD40 repeat-like"/>
    <property type="match status" value="1"/>
</dbReference>
<keyword evidence="6" id="KW-1185">Reference proteome</keyword>
<dbReference type="OMA" id="GHSCAVW"/>
<organism evidence="5 6">
    <name type="scientific">Salvator merianae</name>
    <name type="common">Argentine black and white tegu</name>
    <name type="synonym">Tupinambis merianae</name>
    <dbReference type="NCBI Taxonomy" id="96440"/>
    <lineage>
        <taxon>Eukaryota</taxon>
        <taxon>Metazoa</taxon>
        <taxon>Chordata</taxon>
        <taxon>Craniata</taxon>
        <taxon>Vertebrata</taxon>
        <taxon>Euteleostomi</taxon>
        <taxon>Lepidosauria</taxon>
        <taxon>Squamata</taxon>
        <taxon>Bifurcata</taxon>
        <taxon>Unidentata</taxon>
        <taxon>Episquamata</taxon>
        <taxon>Laterata</taxon>
        <taxon>Teiioidea</taxon>
        <taxon>Teiidae</taxon>
        <taxon>Salvator</taxon>
    </lineage>
</organism>
<feature type="chain" id="PRO_5034361372" description="SPG16 protein" evidence="4">
    <location>
        <begin position="24"/>
        <end position="100"/>
    </location>
</feature>
<evidence type="ECO:0000313" key="6">
    <source>
        <dbReference type="Proteomes" id="UP000694421"/>
    </source>
</evidence>
<feature type="repeat" description="WD" evidence="3">
    <location>
        <begin position="17"/>
        <end position="42"/>
    </location>
</feature>
<evidence type="ECO:0008006" key="7">
    <source>
        <dbReference type="Google" id="ProtNLM"/>
    </source>
</evidence>
<dbReference type="PROSITE" id="PS00678">
    <property type="entry name" value="WD_REPEATS_1"/>
    <property type="match status" value="1"/>
</dbReference>
<dbReference type="Ensembl" id="ENSSMRT00000031528.1">
    <property type="protein sequence ID" value="ENSSMRP00000026978.1"/>
    <property type="gene ID" value="ENSSMRG00000020827.1"/>
</dbReference>
<dbReference type="Pfam" id="PF00400">
    <property type="entry name" value="WD40"/>
    <property type="match status" value="2"/>
</dbReference>